<feature type="compositionally biased region" description="Basic and acidic residues" evidence="7">
    <location>
        <begin position="7"/>
        <end position="47"/>
    </location>
</feature>
<feature type="region of interest" description="Disordered" evidence="7">
    <location>
        <begin position="1"/>
        <end position="51"/>
    </location>
</feature>
<reference evidence="10 11" key="1">
    <citation type="submission" date="2025-04" db="UniProtKB">
        <authorList>
            <consortium name="RefSeq"/>
        </authorList>
    </citation>
    <scope>IDENTIFICATION</scope>
    <source>
        <tissue evidence="10 11">Tentacle</tissue>
    </source>
</reference>
<evidence type="ECO:0000256" key="4">
    <source>
        <dbReference type="ARBA" id="ARBA00022989"/>
    </source>
</evidence>
<evidence type="ECO:0000256" key="8">
    <source>
        <dbReference type="SAM" id="Phobius"/>
    </source>
</evidence>
<dbReference type="Gene3D" id="1.20.1250.20">
    <property type="entry name" value="MFS general substrate transporter like domains"/>
    <property type="match status" value="2"/>
</dbReference>
<evidence type="ECO:0000256" key="1">
    <source>
        <dbReference type="ARBA" id="ARBA00004141"/>
    </source>
</evidence>
<evidence type="ECO:0000256" key="2">
    <source>
        <dbReference type="ARBA" id="ARBA00009172"/>
    </source>
</evidence>
<evidence type="ECO:0000313" key="11">
    <source>
        <dbReference type="RefSeq" id="XP_031552481.1"/>
    </source>
</evidence>
<dbReference type="CDD" id="cd17406">
    <property type="entry name" value="MFS_unc93A_like"/>
    <property type="match status" value="1"/>
</dbReference>
<evidence type="ECO:0000256" key="5">
    <source>
        <dbReference type="ARBA" id="ARBA00023136"/>
    </source>
</evidence>
<dbReference type="GO" id="GO:0016020">
    <property type="term" value="C:membrane"/>
    <property type="evidence" value="ECO:0007669"/>
    <property type="project" value="UniProtKB-SubCell"/>
</dbReference>
<feature type="transmembrane region" description="Helical" evidence="8">
    <location>
        <begin position="396"/>
        <end position="416"/>
    </location>
</feature>
<dbReference type="FunFam" id="1.20.1250.20:FF:000290">
    <property type="entry name" value="Unc-93 homolog A"/>
    <property type="match status" value="1"/>
</dbReference>
<gene>
    <name evidence="10 11" type="primary">LOC116289671</name>
</gene>
<feature type="transmembrane region" description="Helical" evidence="8">
    <location>
        <begin position="278"/>
        <end position="301"/>
    </location>
</feature>
<evidence type="ECO:0000313" key="9">
    <source>
        <dbReference type="Proteomes" id="UP000515163"/>
    </source>
</evidence>
<sequence length="545" mass="61116">MADENDEAKLQKNNENKPDEQKKDSQEDKMEKKPAGDVESDTMRSSDLEDVDLADEITEPSTALSPEECKKERFKIFKNIIIISFGFLFLFTAFQSLQNLQSSLNPDQGLGLASLSVIYAALILSCMFVPPFMIGRLGCKWTLVISMISYVLYTVANYYARWWTLIPASILLGASAAPLWSSKCAYLTTTGIRYSELGSEDKDSVVTRFFGIFFLVFQSGQIWGNLISSLVLDKGGSSFFREDAGEVCGVHFCKSPPKQNLTNGSISFDTLEKPEYSLVLKLVSIYLGSGVLAILLVIVLLDRLSGHLSRKKDEVSGLKLLFATLNHLKDRRMQLVLPITFFSGMEQAFIFGDFTKAFITCSLGIHKVGFIMICFGVTDALFSFLLGRLTQYTGRVAIFMSGMIVHLTVIILMLAWSPRADLVWVFYVMAALQGYCDAVWQTQINALYGVYFSDNQEPAFSNYRLWESLGFVVAYAYSNYLCVRVKLIILLIILILGTVMYLASEFVHRKFVQEIALDTGEGEEHALQPLKSTNVQTENTHLKEI</sequence>
<organism evidence="9 10">
    <name type="scientific">Actinia tenebrosa</name>
    <name type="common">Australian red waratah sea anemone</name>
    <dbReference type="NCBI Taxonomy" id="6105"/>
    <lineage>
        <taxon>Eukaryota</taxon>
        <taxon>Metazoa</taxon>
        <taxon>Cnidaria</taxon>
        <taxon>Anthozoa</taxon>
        <taxon>Hexacorallia</taxon>
        <taxon>Actiniaria</taxon>
        <taxon>Actiniidae</taxon>
        <taxon>Actinia</taxon>
    </lineage>
</organism>
<dbReference type="RefSeq" id="XP_031552481.1">
    <property type="nucleotide sequence ID" value="XM_031696621.1"/>
</dbReference>
<dbReference type="RefSeq" id="XP_031552480.1">
    <property type="nucleotide sequence ID" value="XM_031696620.1"/>
</dbReference>
<evidence type="ECO:0000256" key="3">
    <source>
        <dbReference type="ARBA" id="ARBA00022692"/>
    </source>
</evidence>
<dbReference type="KEGG" id="aten:116289671"/>
<dbReference type="Proteomes" id="UP000515163">
    <property type="component" value="Unplaced"/>
</dbReference>
<dbReference type="PANTHER" id="PTHR19444">
    <property type="entry name" value="UNC-93 RELATED"/>
    <property type="match status" value="1"/>
</dbReference>
<dbReference type="InterPro" id="IPR051951">
    <property type="entry name" value="UNC-93_regulatory"/>
</dbReference>
<keyword evidence="6" id="KW-0325">Glycoprotein</keyword>
<feature type="transmembrane region" description="Helical" evidence="8">
    <location>
        <begin position="483"/>
        <end position="503"/>
    </location>
</feature>
<dbReference type="AlphaFoldDB" id="A0A6P8HIR2"/>
<feature type="transmembrane region" description="Helical" evidence="8">
    <location>
        <begin position="80"/>
        <end position="97"/>
    </location>
</feature>
<keyword evidence="9" id="KW-1185">Reference proteome</keyword>
<protein>
    <submittedName>
        <fullName evidence="10 11">Protein unc-93 homolog A-like</fullName>
    </submittedName>
</protein>
<proteinExistence type="inferred from homology"/>
<keyword evidence="4 8" id="KW-1133">Transmembrane helix</keyword>
<feature type="transmembrane region" description="Helical" evidence="8">
    <location>
        <begin position="109"/>
        <end position="129"/>
    </location>
</feature>
<comment type="subcellular location">
    <subcellularLocation>
        <location evidence="1">Membrane</location>
        <topology evidence="1">Multi-pass membrane protein</topology>
    </subcellularLocation>
</comment>
<keyword evidence="5 8" id="KW-0472">Membrane</keyword>
<dbReference type="Pfam" id="PF05978">
    <property type="entry name" value="UNC-93"/>
    <property type="match status" value="1"/>
</dbReference>
<feature type="transmembrane region" description="Helical" evidence="8">
    <location>
        <begin position="364"/>
        <end position="384"/>
    </location>
</feature>
<dbReference type="InterPro" id="IPR036259">
    <property type="entry name" value="MFS_trans_sf"/>
</dbReference>
<evidence type="ECO:0000256" key="6">
    <source>
        <dbReference type="ARBA" id="ARBA00023180"/>
    </source>
</evidence>
<dbReference type="PANTHER" id="PTHR19444:SF13">
    <property type="entry name" value="PROTEIN UNC-93 HOMOLOG A"/>
    <property type="match status" value="1"/>
</dbReference>
<dbReference type="InterPro" id="IPR010291">
    <property type="entry name" value="Ion_channel_UNC-93"/>
</dbReference>
<dbReference type="SUPFAM" id="SSF103473">
    <property type="entry name" value="MFS general substrate transporter"/>
    <property type="match status" value="1"/>
</dbReference>
<feature type="transmembrane region" description="Helical" evidence="8">
    <location>
        <begin position="141"/>
        <end position="160"/>
    </location>
</feature>
<evidence type="ECO:0000256" key="7">
    <source>
        <dbReference type="SAM" id="MobiDB-lite"/>
    </source>
</evidence>
<evidence type="ECO:0000313" key="10">
    <source>
        <dbReference type="RefSeq" id="XP_031552480.1"/>
    </source>
</evidence>
<comment type="similarity">
    <text evidence="2">Belongs to the unc-93 family.</text>
</comment>
<feature type="transmembrane region" description="Helical" evidence="8">
    <location>
        <begin position="209"/>
        <end position="232"/>
    </location>
</feature>
<dbReference type="OrthoDB" id="78663at2759"/>
<accession>A0A6P8HIR2</accession>
<keyword evidence="3 8" id="KW-0812">Transmembrane</keyword>
<name>A0A6P8HIR2_ACTTE</name>
<dbReference type="GeneID" id="116289671"/>